<dbReference type="EMBL" id="CM024790">
    <property type="protein sequence ID" value="KAG8007227.1"/>
    <property type="molecule type" value="Genomic_DNA"/>
</dbReference>
<organism evidence="1 2">
    <name type="scientific">Nibea albiflora</name>
    <name type="common">Yellow drum</name>
    <name type="synonym">Corvina albiflora</name>
    <dbReference type="NCBI Taxonomy" id="240163"/>
    <lineage>
        <taxon>Eukaryota</taxon>
        <taxon>Metazoa</taxon>
        <taxon>Chordata</taxon>
        <taxon>Craniata</taxon>
        <taxon>Vertebrata</taxon>
        <taxon>Euteleostomi</taxon>
        <taxon>Actinopterygii</taxon>
        <taxon>Neopterygii</taxon>
        <taxon>Teleostei</taxon>
        <taxon>Neoteleostei</taxon>
        <taxon>Acanthomorphata</taxon>
        <taxon>Eupercaria</taxon>
        <taxon>Sciaenidae</taxon>
        <taxon>Nibea</taxon>
    </lineage>
</organism>
<comment type="caution">
    <text evidence="1">The sequence shown here is derived from an EMBL/GenBank/DDBJ whole genome shotgun (WGS) entry which is preliminary data.</text>
</comment>
<sequence>MRTERVQDQVHADQRTGRVQDQVHADQRTGPVQDQVHLEERASTVQDQVHMEQRTSTVQDQVHMEQRTSTVQDQVHMEQRTGSRPEQSREGMVKSEGGARAMESKGFILCRAGSHFESTESKSPPASVRVSAASAYADLQQHRSEGVHRKPSPMSSYVPQPDYLEDDEDSDLIKPKKLPNPLEKQQEKQQEENLKAPEFVKVKKNLRRTSFQSKEEKEV</sequence>
<protein>
    <submittedName>
        <fullName evidence="1">Uncharacterized protein</fullName>
    </submittedName>
</protein>
<keyword evidence="2" id="KW-1185">Reference proteome</keyword>
<name>A0ACB7EZ79_NIBAL</name>
<evidence type="ECO:0000313" key="1">
    <source>
        <dbReference type="EMBL" id="KAG8007227.1"/>
    </source>
</evidence>
<dbReference type="Proteomes" id="UP000805704">
    <property type="component" value="Chromosome 2"/>
</dbReference>
<accession>A0ACB7EZ79</accession>
<proteinExistence type="predicted"/>
<reference evidence="1" key="1">
    <citation type="submission" date="2020-04" db="EMBL/GenBank/DDBJ databases">
        <title>A chromosome-scale assembly and high-density genetic map of the yellow drum (Nibea albiflora) genome.</title>
        <authorList>
            <person name="Xu D."/>
            <person name="Zhang W."/>
            <person name="Chen R."/>
            <person name="Tan P."/>
            <person name="Wang L."/>
            <person name="Song H."/>
            <person name="Tian L."/>
            <person name="Zhu Q."/>
            <person name="Wang B."/>
        </authorList>
    </citation>
    <scope>NUCLEOTIDE SEQUENCE</scope>
    <source>
        <strain evidence="1">ZJHYS-2018</strain>
    </source>
</reference>
<gene>
    <name evidence="1" type="ORF">GBF38_008375</name>
</gene>
<evidence type="ECO:0000313" key="2">
    <source>
        <dbReference type="Proteomes" id="UP000805704"/>
    </source>
</evidence>